<dbReference type="AlphaFoldDB" id="A0A0R1RRR4"/>
<dbReference type="InterPro" id="IPR051534">
    <property type="entry name" value="CBASS_pafABC_assoc_protein"/>
</dbReference>
<comment type="caution">
    <text evidence="2">The sequence shown here is derived from an EMBL/GenBank/DDBJ whole genome shotgun (WGS) entry which is preliminary data.</text>
</comment>
<reference evidence="2 3" key="1">
    <citation type="journal article" date="2015" name="Genome Announc.">
        <title>Expanding the biotechnology potential of lactobacilli through comparative genomics of 213 strains and associated genera.</title>
        <authorList>
            <person name="Sun Z."/>
            <person name="Harris H.M."/>
            <person name="McCann A."/>
            <person name="Guo C."/>
            <person name="Argimon S."/>
            <person name="Zhang W."/>
            <person name="Yang X."/>
            <person name="Jeffery I.B."/>
            <person name="Cooney J.C."/>
            <person name="Kagawa T.F."/>
            <person name="Liu W."/>
            <person name="Song Y."/>
            <person name="Salvetti E."/>
            <person name="Wrobel A."/>
            <person name="Rasinkangas P."/>
            <person name="Parkhill J."/>
            <person name="Rea M.C."/>
            <person name="O'Sullivan O."/>
            <person name="Ritari J."/>
            <person name="Douillard F.P."/>
            <person name="Paul Ross R."/>
            <person name="Yang R."/>
            <person name="Briner A.E."/>
            <person name="Felis G.E."/>
            <person name="de Vos W.M."/>
            <person name="Barrangou R."/>
            <person name="Klaenhammer T.R."/>
            <person name="Caufield P.W."/>
            <person name="Cui Y."/>
            <person name="Zhang H."/>
            <person name="O'Toole P.W."/>
        </authorList>
    </citation>
    <scope>NUCLEOTIDE SEQUENCE [LARGE SCALE GENOMIC DNA]</scope>
    <source>
        <strain evidence="2 3">DSM 14340</strain>
    </source>
</reference>
<dbReference type="PANTHER" id="PTHR34580:SF1">
    <property type="entry name" value="PROTEIN PAFC"/>
    <property type="match status" value="1"/>
</dbReference>
<feature type="domain" description="WYL" evidence="1">
    <location>
        <begin position="151"/>
        <end position="218"/>
    </location>
</feature>
<gene>
    <name evidence="2" type="ORF">FC69_GL001934</name>
</gene>
<protein>
    <submittedName>
        <fullName evidence="2">Transcriptional regulator</fullName>
    </submittedName>
</protein>
<dbReference type="PATRIC" id="fig|1423747.3.peg.1964"/>
<dbReference type="PROSITE" id="PS52050">
    <property type="entry name" value="WYL"/>
    <property type="match status" value="1"/>
</dbReference>
<dbReference type="eggNOG" id="COG2378">
    <property type="taxonomic scope" value="Bacteria"/>
</dbReference>
<sequence>MAISSNQRVLEVILRMLKGETVTFDTWQHHYEDGKSKRTFQRDMRDITAALTETDFKYDLVRKQLRPQLLTETTQYSLVSEMTANRLTDAIAIGQIVIASRALSRTELTKLLTTLVQGLLPIDRDQFKQAIQMAQQSYLPLANHPVILERMAQILTAIAEHQRLTFDYQTGEIGDPVKKHVAQPETLFFDNAYFYVAMCREHQTKYLLYRLDRIVDITAVHAGDCHRKMNHYSLQDYRKQTYLLAMGDLTTFRFKCRINPQTALDRFPESKMIRQTGDNEVLIEARAYEDGAMLWLLGQGANIEVVSPTSFVQKFRANLVATLEQY</sequence>
<evidence type="ECO:0000313" key="3">
    <source>
        <dbReference type="Proteomes" id="UP000051264"/>
    </source>
</evidence>
<dbReference type="STRING" id="1423747.FC69_GL001934"/>
<dbReference type="EMBL" id="AZEX01000056">
    <property type="protein sequence ID" value="KRL59070.1"/>
    <property type="molecule type" value="Genomic_DNA"/>
</dbReference>
<evidence type="ECO:0000259" key="1">
    <source>
        <dbReference type="Pfam" id="PF13280"/>
    </source>
</evidence>
<name>A0A0R1RRR4_9LACO</name>
<dbReference type="Pfam" id="PF13280">
    <property type="entry name" value="WYL"/>
    <property type="match status" value="1"/>
</dbReference>
<dbReference type="InterPro" id="IPR026881">
    <property type="entry name" value="WYL_dom"/>
</dbReference>
<dbReference type="OrthoDB" id="2306002at2"/>
<dbReference type="RefSeq" id="WP_056950633.1">
    <property type="nucleotide sequence ID" value="NZ_AZEX01000056.1"/>
</dbReference>
<proteinExistence type="predicted"/>
<dbReference type="PANTHER" id="PTHR34580">
    <property type="match status" value="1"/>
</dbReference>
<organism evidence="2 3">
    <name type="scientific">Latilactobacillus fuchuensis DSM 14340 = JCM 11249</name>
    <dbReference type="NCBI Taxonomy" id="1423747"/>
    <lineage>
        <taxon>Bacteria</taxon>
        <taxon>Bacillati</taxon>
        <taxon>Bacillota</taxon>
        <taxon>Bacilli</taxon>
        <taxon>Lactobacillales</taxon>
        <taxon>Lactobacillaceae</taxon>
        <taxon>Latilactobacillus</taxon>
    </lineage>
</organism>
<dbReference type="Proteomes" id="UP000051264">
    <property type="component" value="Unassembled WGS sequence"/>
</dbReference>
<accession>A0A0R1RRR4</accession>
<evidence type="ECO:0000313" key="2">
    <source>
        <dbReference type="EMBL" id="KRL59070.1"/>
    </source>
</evidence>